<dbReference type="InterPro" id="IPR054840">
    <property type="entry name" value="hydcarot_desat_CrtD"/>
</dbReference>
<dbReference type="GO" id="GO:0016117">
    <property type="term" value="P:carotenoid biosynthetic process"/>
    <property type="evidence" value="ECO:0007669"/>
    <property type="project" value="UniProtKB-KW"/>
</dbReference>
<dbReference type="RefSeq" id="WP_013767160.1">
    <property type="nucleotide sequence ID" value="NC_015510.1"/>
</dbReference>
<keyword evidence="3 5" id="KW-0125">Carotenoid biosynthesis</keyword>
<dbReference type="eggNOG" id="COG1233">
    <property type="taxonomic scope" value="Bacteria"/>
</dbReference>
<evidence type="ECO:0000256" key="1">
    <source>
        <dbReference type="ARBA" id="ARBA00004829"/>
    </source>
</evidence>
<reference evidence="7 8" key="1">
    <citation type="journal article" date="2011" name="Stand. Genomic Sci.">
        <title>Complete genome sequence of Haliscomenobacter hydrossis type strain (O).</title>
        <authorList>
            <consortium name="US DOE Joint Genome Institute (JGI-PGF)"/>
            <person name="Daligault H."/>
            <person name="Lapidus A."/>
            <person name="Zeytun A."/>
            <person name="Nolan M."/>
            <person name="Lucas S."/>
            <person name="Del Rio T.G."/>
            <person name="Tice H."/>
            <person name="Cheng J.F."/>
            <person name="Tapia R."/>
            <person name="Han C."/>
            <person name="Goodwin L."/>
            <person name="Pitluck S."/>
            <person name="Liolios K."/>
            <person name="Pagani I."/>
            <person name="Ivanova N."/>
            <person name="Huntemann M."/>
            <person name="Mavromatis K."/>
            <person name="Mikhailova N."/>
            <person name="Pati A."/>
            <person name="Chen A."/>
            <person name="Palaniappan K."/>
            <person name="Land M."/>
            <person name="Hauser L."/>
            <person name="Brambilla E.M."/>
            <person name="Rohde M."/>
            <person name="Verbarg S."/>
            <person name="Goker M."/>
            <person name="Bristow J."/>
            <person name="Eisen J.A."/>
            <person name="Markowitz V."/>
            <person name="Hugenholtz P."/>
            <person name="Kyrpides N.C."/>
            <person name="Klenk H.P."/>
            <person name="Woyke T."/>
        </authorList>
    </citation>
    <scope>NUCLEOTIDE SEQUENCE [LARGE SCALE GENOMIC DNA]</scope>
    <source>
        <strain evidence="8">ATCC 27775 / DSM 1100 / LMG 10767 / O</strain>
    </source>
</reference>
<keyword evidence="4 5" id="KW-0560">Oxidoreductase</keyword>
<dbReference type="KEGG" id="hhy:Halhy_4788"/>
<comment type="pathway">
    <text evidence="1 5">Carotenoid biosynthesis.</text>
</comment>
<dbReference type="InterPro" id="IPR014105">
    <property type="entry name" value="Carotenoid/retinoid_OxRdtase"/>
</dbReference>
<dbReference type="EMBL" id="CP002691">
    <property type="protein sequence ID" value="AEE52622.1"/>
    <property type="molecule type" value="Genomic_DNA"/>
</dbReference>
<dbReference type="InterPro" id="IPR036188">
    <property type="entry name" value="FAD/NAD-bd_sf"/>
</dbReference>
<reference key="2">
    <citation type="submission" date="2011-04" db="EMBL/GenBank/DDBJ databases">
        <title>Complete sequence of chromosome of Haliscomenobacter hydrossis DSM 1100.</title>
        <authorList>
            <consortium name="US DOE Joint Genome Institute (JGI-PGF)"/>
            <person name="Lucas S."/>
            <person name="Han J."/>
            <person name="Lapidus A."/>
            <person name="Bruce D."/>
            <person name="Goodwin L."/>
            <person name="Pitluck S."/>
            <person name="Peters L."/>
            <person name="Kyrpides N."/>
            <person name="Mavromatis K."/>
            <person name="Ivanova N."/>
            <person name="Ovchinnikova G."/>
            <person name="Pagani I."/>
            <person name="Daligault H."/>
            <person name="Detter J.C."/>
            <person name="Han C."/>
            <person name="Land M."/>
            <person name="Hauser L."/>
            <person name="Markowitz V."/>
            <person name="Cheng J.-F."/>
            <person name="Hugenholtz P."/>
            <person name="Woyke T."/>
            <person name="Wu D."/>
            <person name="Verbarg S."/>
            <person name="Frueling A."/>
            <person name="Brambilla E."/>
            <person name="Klenk H.-P."/>
            <person name="Eisen J.A."/>
        </authorList>
    </citation>
    <scope>NUCLEOTIDE SEQUENCE</scope>
    <source>
        <strain>DSM 1100</strain>
    </source>
</reference>
<evidence type="ECO:0000256" key="4">
    <source>
        <dbReference type="ARBA" id="ARBA00023002"/>
    </source>
</evidence>
<dbReference type="Gene3D" id="3.50.50.60">
    <property type="entry name" value="FAD/NAD(P)-binding domain"/>
    <property type="match status" value="2"/>
</dbReference>
<dbReference type="PANTHER" id="PTHR43734">
    <property type="entry name" value="PHYTOENE DESATURASE"/>
    <property type="match status" value="1"/>
</dbReference>
<evidence type="ECO:0000256" key="5">
    <source>
        <dbReference type="RuleBase" id="RU362075"/>
    </source>
</evidence>
<dbReference type="Proteomes" id="UP000008461">
    <property type="component" value="Chromosome"/>
</dbReference>
<dbReference type="NCBIfam" id="NF042421">
    <property type="entry name" value="hydcarot_desat_CrtD"/>
    <property type="match status" value="1"/>
</dbReference>
<organism evidence="7 8">
    <name type="scientific">Haliscomenobacter hydrossis (strain ATCC 27775 / DSM 1100 / LMG 10767 / O)</name>
    <dbReference type="NCBI Taxonomy" id="760192"/>
    <lineage>
        <taxon>Bacteria</taxon>
        <taxon>Pseudomonadati</taxon>
        <taxon>Bacteroidota</taxon>
        <taxon>Saprospiria</taxon>
        <taxon>Saprospirales</taxon>
        <taxon>Haliscomenobacteraceae</taxon>
        <taxon>Haliscomenobacter</taxon>
    </lineage>
</organism>
<evidence type="ECO:0000259" key="6">
    <source>
        <dbReference type="Pfam" id="PF01593"/>
    </source>
</evidence>
<keyword evidence="8" id="KW-1185">Reference proteome</keyword>
<dbReference type="GO" id="GO:0016491">
    <property type="term" value="F:oxidoreductase activity"/>
    <property type="evidence" value="ECO:0007669"/>
    <property type="project" value="UniProtKB-KW"/>
</dbReference>
<protein>
    <submittedName>
        <fullName evidence="7">Phytoene desaturase</fullName>
    </submittedName>
</protein>
<dbReference type="AlphaFoldDB" id="F4KXW3"/>
<gene>
    <name evidence="7" type="ordered locus">Halhy_4788</name>
</gene>
<proteinExistence type="inferred from homology"/>
<evidence type="ECO:0000256" key="3">
    <source>
        <dbReference type="ARBA" id="ARBA00022746"/>
    </source>
</evidence>
<evidence type="ECO:0000313" key="8">
    <source>
        <dbReference type="Proteomes" id="UP000008461"/>
    </source>
</evidence>
<dbReference type="OrthoDB" id="9774675at2"/>
<sequence>MKIAIIGAGIAGLASAVRMASKGHSVDVYEANAYPGGKLSQFELQGYRFDAGPSLFTMPQYVDELFQAAGLNPAEHFRYQRLPIVCNYFWEDQTRLSAFADETEFASEVEQKLGVEAAKLLQSLADSRRKYELSGRIFLEKSLHRLDTWLNLSVAKAMLKIPQFDLFTSMNKVNERMVQHPKLVQLLNRFATYNGSNPYKAPGLLTIIPHFEHHIGAFYPEGGMHNITQSVYELAQSKGARFHFNAPVEEILLKKNRAVGIKVNQETLHYDRIISNMDVFHAYRRLLPHAPQPEKILRQEKSTSALIFYWGVQRESPELNMHNILFSEDYRHEFDLLSQGKVSDDPTVYINITSKHTPGDAPQGCENWFVMINVPYNAGQDWDAIIARSRTQIIAKISRVLGVNLPDLIACEEILEPRSIESKTWSHLGALYGTSSNDRMAAFMRHPNFSSKIKNLYFVGGSVHPGGGIPLCLLSAKIVDEIMDKSPAI</sequence>
<comment type="similarity">
    <text evidence="2 5">Belongs to the carotenoid/retinoid oxidoreductase family.</text>
</comment>
<feature type="domain" description="Amine oxidase" evidence="6">
    <location>
        <begin position="10"/>
        <end position="477"/>
    </location>
</feature>
<accession>F4KXW3</accession>
<dbReference type="PRINTS" id="PR00419">
    <property type="entry name" value="ADXRDTASE"/>
</dbReference>
<dbReference type="Pfam" id="PF01593">
    <property type="entry name" value="Amino_oxidase"/>
    <property type="match status" value="1"/>
</dbReference>
<dbReference type="HOGENOM" id="CLU_019722_2_1_10"/>
<dbReference type="SUPFAM" id="SSF51905">
    <property type="entry name" value="FAD/NAD(P)-binding domain"/>
    <property type="match status" value="1"/>
</dbReference>
<dbReference type="NCBIfam" id="TIGR02734">
    <property type="entry name" value="crtI_fam"/>
    <property type="match status" value="1"/>
</dbReference>
<evidence type="ECO:0000256" key="2">
    <source>
        <dbReference type="ARBA" id="ARBA00006046"/>
    </source>
</evidence>
<dbReference type="PANTHER" id="PTHR43734:SF7">
    <property type="entry name" value="4,4'-DIAPONEUROSPORENE OXYGENASE"/>
    <property type="match status" value="1"/>
</dbReference>
<dbReference type="STRING" id="760192.Halhy_4788"/>
<evidence type="ECO:0000313" key="7">
    <source>
        <dbReference type="EMBL" id="AEE52622.1"/>
    </source>
</evidence>
<dbReference type="InterPro" id="IPR002937">
    <property type="entry name" value="Amino_oxidase"/>
</dbReference>
<name>F4KXW3_HALH1</name>